<evidence type="ECO:0000313" key="1">
    <source>
        <dbReference type="EMBL" id="EPY18033.1"/>
    </source>
</evidence>
<comment type="caution">
    <text evidence="1">The sequence shown here is derived from an EMBL/GenBank/DDBJ whole genome shotgun (WGS) entry which is preliminary data.</text>
</comment>
<name>S9TNR9_9TRYP</name>
<protein>
    <submittedName>
        <fullName evidence="1">Uncharacterized protein</fullName>
    </submittedName>
</protein>
<organism evidence="1 2">
    <name type="scientific">Strigomonas culicis</name>
    <dbReference type="NCBI Taxonomy" id="28005"/>
    <lineage>
        <taxon>Eukaryota</taxon>
        <taxon>Discoba</taxon>
        <taxon>Euglenozoa</taxon>
        <taxon>Kinetoplastea</taxon>
        <taxon>Metakinetoplastina</taxon>
        <taxon>Trypanosomatida</taxon>
        <taxon>Trypanosomatidae</taxon>
        <taxon>Strigomonadinae</taxon>
        <taxon>Strigomonas</taxon>
    </lineage>
</organism>
<gene>
    <name evidence="1" type="ORF">STCU_10233</name>
</gene>
<dbReference type="EMBL" id="ATMH01010156">
    <property type="protein sequence ID" value="EPY18033.1"/>
    <property type="molecule type" value="Genomic_DNA"/>
</dbReference>
<dbReference type="AlphaFoldDB" id="S9TNR9"/>
<dbReference type="Proteomes" id="UP000015354">
    <property type="component" value="Unassembled WGS sequence"/>
</dbReference>
<keyword evidence="2" id="KW-1185">Reference proteome</keyword>
<accession>S9TNR9</accession>
<sequence length="326" mass="36385">MLRTRVSRVGTHHHKRTPTPHFVPHWTISFSSSLVFSLPIEFFFLCAYKTPLFSIPTLPSPMFSMSIFSHRDSDDLASCVPTLSEPLNHFQFYPEERARTPPCGARALPCDSSSATWDNGLSCDDVNSKSDVCLMSAPFYEQESLGPSTVTPLAHPAELKEVRRVPTPPDHGRAIAARSSMLTNNYLCGDEDNNGRQEEANRRRTLLSPIRLPAVPALHAKQLQDLHGKGTGGSGSRTYFYYTDVLLAAKRSRAAAARHASAPHAWTRPVEVTSPRRRSVKPFCTLPCSRRQPEVTFTEGTVFIHACKPGRYQRTTEIHTLVNRCV</sequence>
<proteinExistence type="predicted"/>
<evidence type="ECO:0000313" key="2">
    <source>
        <dbReference type="Proteomes" id="UP000015354"/>
    </source>
</evidence>
<reference evidence="1 2" key="1">
    <citation type="journal article" date="2013" name="PLoS ONE">
        <title>Predicting the Proteins of Angomonas deanei, Strigomonas culicis and Their Respective Endosymbionts Reveals New Aspects of the Trypanosomatidae Family.</title>
        <authorList>
            <person name="Motta M.C."/>
            <person name="Martins A.C."/>
            <person name="de Souza S.S."/>
            <person name="Catta-Preta C.M."/>
            <person name="Silva R."/>
            <person name="Klein C.C."/>
            <person name="de Almeida L.G."/>
            <person name="de Lima Cunha O."/>
            <person name="Ciapina L.P."/>
            <person name="Brocchi M."/>
            <person name="Colabardini A.C."/>
            <person name="de Araujo Lima B."/>
            <person name="Machado C.R."/>
            <person name="de Almeida Soares C.M."/>
            <person name="Probst C.M."/>
            <person name="de Menezes C.B."/>
            <person name="Thompson C.E."/>
            <person name="Bartholomeu D.C."/>
            <person name="Gradia D.F."/>
            <person name="Pavoni D.P."/>
            <person name="Grisard E.C."/>
            <person name="Fantinatti-Garboggini F."/>
            <person name="Marchini F.K."/>
            <person name="Rodrigues-Luiz G.F."/>
            <person name="Wagner G."/>
            <person name="Goldman G.H."/>
            <person name="Fietto J.L."/>
            <person name="Elias M.C."/>
            <person name="Goldman M.H."/>
            <person name="Sagot M.F."/>
            <person name="Pereira M."/>
            <person name="Stoco P.H."/>
            <person name="de Mendonca-Neto R.P."/>
            <person name="Teixeira S.M."/>
            <person name="Maciel T.E."/>
            <person name="de Oliveira Mendes T.A."/>
            <person name="Urmenyi T.P."/>
            <person name="de Souza W."/>
            <person name="Schenkman S."/>
            <person name="de Vasconcelos A.T."/>
        </authorList>
    </citation>
    <scope>NUCLEOTIDE SEQUENCE [LARGE SCALE GENOMIC DNA]</scope>
</reference>